<sequence>MEVLLEVLLRVFTRTSTVGQKFLSSHMFLLEPREEGINEVVEKAWPKEVFAGRPDLILRDKEECKGWAKSKFDKLESELAKRKEETSKFESEAESMGWDESRKGAWINARSKWLELEKEKIELARQKVKVKWIKEGRENSKVFHSAICYKERKNGLTGLQTTEGWIDEPQALKEHVFHFFKNKFNSLLENGPSLNSNLFTKLTPEEALGLEVPVEDDEIWEAVKDCANNKSPGPDGFTFGFLNWEVLKKDIVAAVKWFWDQGKISRGCNPSFITLIPKVDSPQSLGEYRPISLIGIFSKIIAKFLAERLKKVLAKLVSSTQSAFIKGRHILDGVLIANEIVDHMKKKKKGWIFKVDFEKAYDNVEWAFFFGFGCKWIKWIEGYLKSATVSVLVNGSPTKEFVMKKGLRQGGSSSPFPIFTIEALHLLMVEARKKSLFEGIKVGKLGEEVSNLQYADDVVFFGKWSPVNVKNLLKILECFRRLSGLKINMSKSKLYGLGVSDEEVSSWASSVGCGGGKLPFVYLGHLVGCSMKRLIHWEADRIEYINISRTENTNQRSLRNNTFIVLKQ</sequence>
<feature type="domain" description="Reverse transcriptase" evidence="1">
    <location>
        <begin position="257"/>
        <end position="527"/>
    </location>
</feature>
<proteinExistence type="predicted"/>
<dbReference type="InterPro" id="IPR052343">
    <property type="entry name" value="Retrotransposon-Effector_Assoc"/>
</dbReference>
<dbReference type="CDD" id="cd01650">
    <property type="entry name" value="RT_nLTR_like"/>
    <property type="match status" value="1"/>
</dbReference>
<evidence type="ECO:0000313" key="2">
    <source>
        <dbReference type="EMBL" id="KAJ9561057.1"/>
    </source>
</evidence>
<protein>
    <recommendedName>
        <fullName evidence="1">Reverse transcriptase domain-containing protein</fullName>
    </recommendedName>
</protein>
<dbReference type="InterPro" id="IPR043502">
    <property type="entry name" value="DNA/RNA_pol_sf"/>
</dbReference>
<organism evidence="2 3">
    <name type="scientific">Centaurea solstitialis</name>
    <name type="common">yellow star-thistle</name>
    <dbReference type="NCBI Taxonomy" id="347529"/>
    <lineage>
        <taxon>Eukaryota</taxon>
        <taxon>Viridiplantae</taxon>
        <taxon>Streptophyta</taxon>
        <taxon>Embryophyta</taxon>
        <taxon>Tracheophyta</taxon>
        <taxon>Spermatophyta</taxon>
        <taxon>Magnoliopsida</taxon>
        <taxon>eudicotyledons</taxon>
        <taxon>Gunneridae</taxon>
        <taxon>Pentapetalae</taxon>
        <taxon>asterids</taxon>
        <taxon>campanulids</taxon>
        <taxon>Asterales</taxon>
        <taxon>Asteraceae</taxon>
        <taxon>Carduoideae</taxon>
        <taxon>Cardueae</taxon>
        <taxon>Centaureinae</taxon>
        <taxon>Centaurea</taxon>
    </lineage>
</organism>
<dbReference type="PROSITE" id="PS50878">
    <property type="entry name" value="RT_POL"/>
    <property type="match status" value="1"/>
</dbReference>
<evidence type="ECO:0000313" key="3">
    <source>
        <dbReference type="Proteomes" id="UP001172457"/>
    </source>
</evidence>
<gene>
    <name evidence="2" type="ORF">OSB04_006217</name>
</gene>
<comment type="caution">
    <text evidence="2">The sequence shown here is derived from an EMBL/GenBank/DDBJ whole genome shotgun (WGS) entry which is preliminary data.</text>
</comment>
<dbReference type="SUPFAM" id="SSF56672">
    <property type="entry name" value="DNA/RNA polymerases"/>
    <property type="match status" value="1"/>
</dbReference>
<dbReference type="PANTHER" id="PTHR46890">
    <property type="entry name" value="NON-LTR RETROLELEMENT REVERSE TRANSCRIPTASE-LIKE PROTEIN-RELATED"/>
    <property type="match status" value="1"/>
</dbReference>
<evidence type="ECO:0000259" key="1">
    <source>
        <dbReference type="PROSITE" id="PS50878"/>
    </source>
</evidence>
<dbReference type="InterPro" id="IPR000477">
    <property type="entry name" value="RT_dom"/>
</dbReference>
<reference evidence="2" key="1">
    <citation type="submission" date="2023-03" db="EMBL/GenBank/DDBJ databases">
        <title>Chromosome-scale reference genome and RAD-based genetic map of yellow starthistle (Centaurea solstitialis) reveal putative structural variation and QTLs associated with invader traits.</title>
        <authorList>
            <person name="Reatini B."/>
            <person name="Cang F.A."/>
            <person name="Jiang Q."/>
            <person name="Mckibben M.T.W."/>
            <person name="Barker M.S."/>
            <person name="Rieseberg L.H."/>
            <person name="Dlugosch K.M."/>
        </authorList>
    </citation>
    <scope>NUCLEOTIDE SEQUENCE</scope>
    <source>
        <strain evidence="2">CAN-66</strain>
        <tissue evidence="2">Leaf</tissue>
    </source>
</reference>
<keyword evidence="3" id="KW-1185">Reference proteome</keyword>
<accession>A0AA38U0L9</accession>
<name>A0AA38U0L9_9ASTR</name>
<dbReference type="EMBL" id="JARYMX010000002">
    <property type="protein sequence ID" value="KAJ9561057.1"/>
    <property type="molecule type" value="Genomic_DNA"/>
</dbReference>
<dbReference type="Pfam" id="PF00078">
    <property type="entry name" value="RVT_1"/>
    <property type="match status" value="1"/>
</dbReference>
<dbReference type="Proteomes" id="UP001172457">
    <property type="component" value="Chromosome 2"/>
</dbReference>
<dbReference type="AlphaFoldDB" id="A0AA38U0L9"/>
<dbReference type="PANTHER" id="PTHR46890:SF50">
    <property type="entry name" value="RNA-DIRECTED DNA POLYMERASE, EUKARYOTA, REVERSE TRANSCRIPTASE ZINC-BINDING DOMAIN PROTEIN-RELATED"/>
    <property type="match status" value="1"/>
</dbReference>